<evidence type="ECO:0000256" key="1">
    <source>
        <dbReference type="SAM" id="MobiDB-lite"/>
    </source>
</evidence>
<evidence type="ECO:0000313" key="4">
    <source>
        <dbReference type="Proteomes" id="UP001381693"/>
    </source>
</evidence>
<feature type="chain" id="PRO_5042947985" evidence="2">
    <location>
        <begin position="29"/>
        <end position="259"/>
    </location>
</feature>
<dbReference type="AlphaFoldDB" id="A0AAN8WUU1"/>
<proteinExistence type="predicted"/>
<name>A0AAN8WUU1_HALRR</name>
<evidence type="ECO:0000313" key="3">
    <source>
        <dbReference type="EMBL" id="KAK7072720.1"/>
    </source>
</evidence>
<accession>A0AAN8WUU1</accession>
<feature type="compositionally biased region" description="Low complexity" evidence="1">
    <location>
        <begin position="137"/>
        <end position="146"/>
    </location>
</feature>
<sequence length="259" mass="29948">MMVEERWRRWRWWLRWFLFFTSVSHPPALLSQALGLPPTEQVASSANIIGTPSAVAASPLIPRLEGLNHTNTSSIHDYDEPSNLNSTPIWLFEAIKSNSTEVLNVSASDKNNNSLEFLRRQKRKVISRGGHYIIRSSSGRSPWSSSTYESDNYNPYRTSRPRSYGYNPRGRIGDAGARTSTFGENTSSHRTARRSQRKKLSRSFKGEIAQYAILYGVQKAALHYEQRVGRRLRDRVVQKFIQRYRERVKKTKKKSRKQQ</sequence>
<protein>
    <submittedName>
        <fullName evidence="3">Uncharacterized protein</fullName>
    </submittedName>
</protein>
<evidence type="ECO:0000256" key="2">
    <source>
        <dbReference type="SAM" id="SignalP"/>
    </source>
</evidence>
<dbReference type="EMBL" id="JAXCGZ010013360">
    <property type="protein sequence ID" value="KAK7072720.1"/>
    <property type="molecule type" value="Genomic_DNA"/>
</dbReference>
<organism evidence="3 4">
    <name type="scientific">Halocaridina rubra</name>
    <name type="common">Hawaiian red shrimp</name>
    <dbReference type="NCBI Taxonomy" id="373956"/>
    <lineage>
        <taxon>Eukaryota</taxon>
        <taxon>Metazoa</taxon>
        <taxon>Ecdysozoa</taxon>
        <taxon>Arthropoda</taxon>
        <taxon>Crustacea</taxon>
        <taxon>Multicrustacea</taxon>
        <taxon>Malacostraca</taxon>
        <taxon>Eumalacostraca</taxon>
        <taxon>Eucarida</taxon>
        <taxon>Decapoda</taxon>
        <taxon>Pleocyemata</taxon>
        <taxon>Caridea</taxon>
        <taxon>Atyoidea</taxon>
        <taxon>Atyidae</taxon>
        <taxon>Halocaridina</taxon>
    </lineage>
</organism>
<feature type="region of interest" description="Disordered" evidence="1">
    <location>
        <begin position="137"/>
        <end position="199"/>
    </location>
</feature>
<comment type="caution">
    <text evidence="3">The sequence shown here is derived from an EMBL/GenBank/DDBJ whole genome shotgun (WGS) entry which is preliminary data.</text>
</comment>
<dbReference type="Proteomes" id="UP001381693">
    <property type="component" value="Unassembled WGS sequence"/>
</dbReference>
<keyword evidence="2" id="KW-0732">Signal</keyword>
<feature type="compositionally biased region" description="Polar residues" evidence="1">
    <location>
        <begin position="147"/>
        <end position="157"/>
    </location>
</feature>
<feature type="compositionally biased region" description="Basic residues" evidence="1">
    <location>
        <begin position="190"/>
        <end position="199"/>
    </location>
</feature>
<reference evidence="3 4" key="1">
    <citation type="submission" date="2023-11" db="EMBL/GenBank/DDBJ databases">
        <title>Halocaridina rubra genome assembly.</title>
        <authorList>
            <person name="Smith C."/>
        </authorList>
    </citation>
    <scope>NUCLEOTIDE SEQUENCE [LARGE SCALE GENOMIC DNA]</scope>
    <source>
        <strain evidence="3">EP-1</strain>
        <tissue evidence="3">Whole</tissue>
    </source>
</reference>
<keyword evidence="4" id="KW-1185">Reference proteome</keyword>
<feature type="signal peptide" evidence="2">
    <location>
        <begin position="1"/>
        <end position="28"/>
    </location>
</feature>
<feature type="compositionally biased region" description="Polar residues" evidence="1">
    <location>
        <begin position="178"/>
        <end position="189"/>
    </location>
</feature>
<gene>
    <name evidence="3" type="ORF">SK128_023049</name>
</gene>